<dbReference type="SMART" id="SM01080">
    <property type="entry name" value="CHASE2"/>
    <property type="match status" value="1"/>
</dbReference>
<dbReference type="PANTHER" id="PTHR43081:SF1">
    <property type="entry name" value="ADENYLATE CYCLASE, TERMINAL-DIFFERENTIATION SPECIFIC"/>
    <property type="match status" value="1"/>
</dbReference>
<gene>
    <name evidence="9" type="ordered locus">Acid345_1344</name>
</gene>
<evidence type="ECO:0000256" key="1">
    <source>
        <dbReference type="ARBA" id="ARBA00004196"/>
    </source>
</evidence>
<dbReference type="AlphaFoldDB" id="Q1IS04"/>
<feature type="transmembrane region" description="Helical" evidence="7">
    <location>
        <begin position="473"/>
        <end position="494"/>
    </location>
</feature>
<comment type="similarity">
    <text evidence="2">Belongs to the adenylyl cyclase class-3 family.</text>
</comment>
<dbReference type="RefSeq" id="WP_011522148.1">
    <property type="nucleotide sequence ID" value="NC_008009.1"/>
</dbReference>
<accession>Q1IS04</accession>
<dbReference type="EMBL" id="CP000360">
    <property type="protein sequence ID" value="ABF40346.1"/>
    <property type="molecule type" value="Genomic_DNA"/>
</dbReference>
<dbReference type="CDD" id="cd07302">
    <property type="entry name" value="CHD"/>
    <property type="match status" value="1"/>
</dbReference>
<dbReference type="SUPFAM" id="SSF55073">
    <property type="entry name" value="Nucleotide cyclase"/>
    <property type="match status" value="1"/>
</dbReference>
<evidence type="ECO:0000256" key="2">
    <source>
        <dbReference type="ARBA" id="ARBA00005381"/>
    </source>
</evidence>
<evidence type="ECO:0000256" key="7">
    <source>
        <dbReference type="SAM" id="Phobius"/>
    </source>
</evidence>
<feature type="domain" description="Guanylate cyclase" evidence="8">
    <location>
        <begin position="536"/>
        <end position="668"/>
    </location>
</feature>
<reference evidence="9 10" key="1">
    <citation type="journal article" date="2009" name="Appl. Environ. Microbiol.">
        <title>Three genomes from the phylum Acidobacteria provide insight into the lifestyles of these microorganisms in soils.</title>
        <authorList>
            <person name="Ward N.L."/>
            <person name="Challacombe J.F."/>
            <person name="Janssen P.H."/>
            <person name="Henrissat B."/>
            <person name="Coutinho P.M."/>
            <person name="Wu M."/>
            <person name="Xie G."/>
            <person name="Haft D.H."/>
            <person name="Sait M."/>
            <person name="Badger J."/>
            <person name="Barabote R.D."/>
            <person name="Bradley B."/>
            <person name="Brettin T.S."/>
            <person name="Brinkac L.M."/>
            <person name="Bruce D."/>
            <person name="Creasy T."/>
            <person name="Daugherty S.C."/>
            <person name="Davidsen T.M."/>
            <person name="DeBoy R.T."/>
            <person name="Detter J.C."/>
            <person name="Dodson R.J."/>
            <person name="Durkin A.S."/>
            <person name="Ganapathy A."/>
            <person name="Gwinn-Giglio M."/>
            <person name="Han C.S."/>
            <person name="Khouri H."/>
            <person name="Kiss H."/>
            <person name="Kothari S.P."/>
            <person name="Madupu R."/>
            <person name="Nelson K.E."/>
            <person name="Nelson W.C."/>
            <person name="Paulsen I."/>
            <person name="Penn K."/>
            <person name="Ren Q."/>
            <person name="Rosovitz M.J."/>
            <person name="Selengut J.D."/>
            <person name="Shrivastava S."/>
            <person name="Sullivan S.A."/>
            <person name="Tapia R."/>
            <person name="Thompson L.S."/>
            <person name="Watkins K.L."/>
            <person name="Yang Q."/>
            <person name="Yu C."/>
            <person name="Zafar N."/>
            <person name="Zhou L."/>
            <person name="Kuske C.R."/>
        </authorList>
    </citation>
    <scope>NUCLEOTIDE SEQUENCE [LARGE SCALE GENOMIC DNA]</scope>
    <source>
        <strain evidence="9 10">Ellin345</strain>
    </source>
</reference>
<feature type="transmembrane region" description="Helical" evidence="7">
    <location>
        <begin position="21"/>
        <end position="47"/>
    </location>
</feature>
<keyword evidence="10" id="KW-1185">Reference proteome</keyword>
<keyword evidence="5 7" id="KW-1133">Transmembrane helix</keyword>
<dbReference type="InterPro" id="IPR050697">
    <property type="entry name" value="Adenylyl/Guanylyl_Cyclase_3/4"/>
</dbReference>
<dbReference type="PANTHER" id="PTHR43081">
    <property type="entry name" value="ADENYLATE CYCLASE, TERMINAL-DIFFERENTIATION SPECIFIC-RELATED"/>
    <property type="match status" value="1"/>
</dbReference>
<dbReference type="Pfam" id="PF05226">
    <property type="entry name" value="CHASE2"/>
    <property type="match status" value="1"/>
</dbReference>
<dbReference type="InterPro" id="IPR007890">
    <property type="entry name" value="CHASE2"/>
</dbReference>
<evidence type="ECO:0000256" key="3">
    <source>
        <dbReference type="ARBA" id="ARBA00022475"/>
    </source>
</evidence>
<evidence type="ECO:0000313" key="9">
    <source>
        <dbReference type="EMBL" id="ABF40346.1"/>
    </source>
</evidence>
<dbReference type="InterPro" id="IPR029787">
    <property type="entry name" value="Nucleotide_cyclase"/>
</dbReference>
<dbReference type="eggNOG" id="COG4252">
    <property type="taxonomic scope" value="Bacteria"/>
</dbReference>
<dbReference type="HOGENOM" id="CLU_000445_85_1_0"/>
<dbReference type="STRING" id="204669.Acid345_1344"/>
<evidence type="ECO:0000259" key="8">
    <source>
        <dbReference type="PROSITE" id="PS50125"/>
    </source>
</evidence>
<dbReference type="InterPro" id="IPR001054">
    <property type="entry name" value="A/G_cyclase"/>
</dbReference>
<dbReference type="EnsemblBacteria" id="ABF40346">
    <property type="protein sequence ID" value="ABF40346"/>
    <property type="gene ID" value="Acid345_1344"/>
</dbReference>
<evidence type="ECO:0000256" key="6">
    <source>
        <dbReference type="ARBA" id="ARBA00023136"/>
    </source>
</evidence>
<feature type="transmembrane region" description="Helical" evidence="7">
    <location>
        <begin position="421"/>
        <end position="438"/>
    </location>
</feature>
<keyword evidence="4 7" id="KW-0812">Transmembrane</keyword>
<dbReference type="PROSITE" id="PS50125">
    <property type="entry name" value="GUANYLATE_CYCLASE_2"/>
    <property type="match status" value="1"/>
</dbReference>
<name>Q1IS04_KORVE</name>
<dbReference type="GO" id="GO:0030313">
    <property type="term" value="C:cell envelope"/>
    <property type="evidence" value="ECO:0007669"/>
    <property type="project" value="UniProtKB-SubCell"/>
</dbReference>
<dbReference type="KEGG" id="aba:Acid345_1344"/>
<dbReference type="FunFam" id="3.30.70.1230:FF:000016">
    <property type="entry name" value="Adenylate/guanylate cyclase domain-containing protein"/>
    <property type="match status" value="1"/>
</dbReference>
<dbReference type="GO" id="GO:0006171">
    <property type="term" value="P:cAMP biosynthetic process"/>
    <property type="evidence" value="ECO:0007669"/>
    <property type="project" value="TreeGrafter"/>
</dbReference>
<dbReference type="eggNOG" id="COG2114">
    <property type="taxonomic scope" value="Bacteria"/>
</dbReference>
<dbReference type="Pfam" id="PF00211">
    <property type="entry name" value="Guanylate_cyc"/>
    <property type="match status" value="1"/>
</dbReference>
<dbReference type="Gene3D" id="3.30.70.1230">
    <property type="entry name" value="Nucleotide cyclase"/>
    <property type="match status" value="1"/>
</dbReference>
<evidence type="ECO:0000256" key="4">
    <source>
        <dbReference type="ARBA" id="ARBA00022692"/>
    </source>
</evidence>
<evidence type="ECO:0000313" key="10">
    <source>
        <dbReference type="Proteomes" id="UP000002432"/>
    </source>
</evidence>
<keyword evidence="3" id="KW-1003">Cell membrane</keyword>
<dbReference type="Proteomes" id="UP000002432">
    <property type="component" value="Chromosome"/>
</dbReference>
<protein>
    <submittedName>
        <fullName evidence="9">Adenylate/guanylate cyclase</fullName>
    </submittedName>
</protein>
<comment type="subcellular location">
    <subcellularLocation>
        <location evidence="1">Cell envelope</location>
    </subcellularLocation>
</comment>
<proteinExistence type="inferred from homology"/>
<dbReference type="GO" id="GO:0035556">
    <property type="term" value="P:intracellular signal transduction"/>
    <property type="evidence" value="ECO:0007669"/>
    <property type="project" value="InterPro"/>
</dbReference>
<sequence>MMHDVKRIAKVVAVKAMRLFALVPAWEVDAVIAVVVTAGALALYLAVARYQERTGFSFIGNIELRSLDARFEMRGSRQTDLDIVIIGVDEKTLRKTGYPIPRRAYASLVNKLASAGCKVIGFDLDFPTAENNSALDVLNRLKGQAGAHTSPEFMSEIDNQIASSDNDAAFGEAVAKAGNVILGHVFLDSQQKAQSLSSQEAEDYYKLLWDHPFPQTHPYPDGANFSPADAFMRQKGNTVFGVEPNIAKIAERAKSIGYLDTVFDADGTIRRVPLLIYYKDLDFVPPIEIEMLRYLENISIDDSNAFIGQSGVHEIRLGAHAIHPAKDGTALINYAGPYKTYPHYSLADVLTGEVSPATFHNKIVFVGPTAKGMGDMRITPFSTPEAAYMGVEIHANVLDNLLHSENPRRGFLKRGTREETVDLVVILLFGIGGGILFAKTPPLRAGIAALSILGGFAAVAFIVFALFGMWIYVVIPAATVVIDYAAISSYRMIFEEREKRKVRKTFERYVAPGVIKLIEENPEKYFRTGGEMRELTVMFSDIRGFTEISEGLTPDELVHLLNRYLGDMTGVIFESLGTLDKYIGDAIMAFWGSPVPQSDHAYRACETALKMSVALNDLNQRLTHEGKKTLKIGIGINSGQMNVGNMGSEFRFAWTVMGDNVNLASRLEGQTKAYKTMRLITEFTYEEVKDQMVCRQLDVIRVQGKEKPVAIYELMDFVRSKDQYEDLLAHFNAARDAYIRQSWSEAITLFEGLLERYPEDGPSIVLLDRCKEFRVSPPSRDWDGVYTTKKEAVH</sequence>
<feature type="transmembrane region" description="Helical" evidence="7">
    <location>
        <begin position="445"/>
        <end position="467"/>
    </location>
</feature>
<dbReference type="GO" id="GO:0004016">
    <property type="term" value="F:adenylate cyclase activity"/>
    <property type="evidence" value="ECO:0007669"/>
    <property type="project" value="UniProtKB-ARBA"/>
</dbReference>
<organism evidence="9 10">
    <name type="scientific">Koribacter versatilis (strain Ellin345)</name>
    <dbReference type="NCBI Taxonomy" id="204669"/>
    <lineage>
        <taxon>Bacteria</taxon>
        <taxon>Pseudomonadati</taxon>
        <taxon>Acidobacteriota</taxon>
        <taxon>Terriglobia</taxon>
        <taxon>Terriglobales</taxon>
        <taxon>Candidatus Korobacteraceae</taxon>
        <taxon>Candidatus Korobacter</taxon>
    </lineage>
</organism>
<dbReference type="SMART" id="SM00044">
    <property type="entry name" value="CYCc"/>
    <property type="match status" value="1"/>
</dbReference>
<evidence type="ECO:0000256" key="5">
    <source>
        <dbReference type="ARBA" id="ARBA00022989"/>
    </source>
</evidence>
<dbReference type="OrthoDB" id="127505at2"/>
<keyword evidence="6 7" id="KW-0472">Membrane</keyword>